<dbReference type="InterPro" id="IPR036770">
    <property type="entry name" value="Ankyrin_rpt-contain_sf"/>
</dbReference>
<dbReference type="PROSITE" id="PS50088">
    <property type="entry name" value="ANK_REPEAT"/>
    <property type="match status" value="7"/>
</dbReference>
<dbReference type="PRINTS" id="PR01415">
    <property type="entry name" value="ANKYRIN"/>
</dbReference>
<evidence type="ECO:0000256" key="1">
    <source>
        <dbReference type="ARBA" id="ARBA00022737"/>
    </source>
</evidence>
<feature type="repeat" description="ANK" evidence="3">
    <location>
        <begin position="456"/>
        <end position="480"/>
    </location>
</feature>
<evidence type="ECO:0000313" key="5">
    <source>
        <dbReference type="Proteomes" id="UP000247810"/>
    </source>
</evidence>
<accession>A0A319DBY8</accession>
<feature type="non-terminal residue" evidence="4">
    <location>
        <position position="480"/>
    </location>
</feature>
<keyword evidence="5" id="KW-1185">Reference proteome</keyword>
<proteinExistence type="predicted"/>
<evidence type="ECO:0000256" key="2">
    <source>
        <dbReference type="ARBA" id="ARBA00023043"/>
    </source>
</evidence>
<evidence type="ECO:0000256" key="3">
    <source>
        <dbReference type="PROSITE-ProRule" id="PRU00023"/>
    </source>
</evidence>
<feature type="repeat" description="ANK" evidence="3">
    <location>
        <begin position="290"/>
        <end position="322"/>
    </location>
</feature>
<keyword evidence="1" id="KW-0677">Repeat</keyword>
<dbReference type="AlphaFoldDB" id="A0A319DBY8"/>
<protein>
    <submittedName>
        <fullName evidence="4">Ankyrin</fullName>
    </submittedName>
</protein>
<dbReference type="SUPFAM" id="SSF48403">
    <property type="entry name" value="Ankyrin repeat"/>
    <property type="match status" value="1"/>
</dbReference>
<organism evidence="4 5">
    <name type="scientific">Aspergillus ellipticus CBS 707.79</name>
    <dbReference type="NCBI Taxonomy" id="1448320"/>
    <lineage>
        <taxon>Eukaryota</taxon>
        <taxon>Fungi</taxon>
        <taxon>Dikarya</taxon>
        <taxon>Ascomycota</taxon>
        <taxon>Pezizomycotina</taxon>
        <taxon>Eurotiomycetes</taxon>
        <taxon>Eurotiomycetidae</taxon>
        <taxon>Eurotiales</taxon>
        <taxon>Aspergillaceae</taxon>
        <taxon>Aspergillus</taxon>
        <taxon>Aspergillus subgen. Circumdati</taxon>
    </lineage>
</organism>
<dbReference type="PANTHER" id="PTHR24198:SF165">
    <property type="entry name" value="ANKYRIN REPEAT-CONTAINING PROTEIN-RELATED"/>
    <property type="match status" value="1"/>
</dbReference>
<gene>
    <name evidence="4" type="ORF">BO71DRAFT_458988</name>
</gene>
<feature type="repeat" description="ANK" evidence="3">
    <location>
        <begin position="323"/>
        <end position="355"/>
    </location>
</feature>
<name>A0A319DBY8_9EURO</name>
<dbReference type="Gene3D" id="1.25.40.20">
    <property type="entry name" value="Ankyrin repeat-containing domain"/>
    <property type="match status" value="2"/>
</dbReference>
<dbReference type="Pfam" id="PF00023">
    <property type="entry name" value="Ank"/>
    <property type="match status" value="1"/>
</dbReference>
<dbReference type="Pfam" id="PF12796">
    <property type="entry name" value="Ank_2"/>
    <property type="match status" value="3"/>
</dbReference>
<feature type="repeat" description="ANK" evidence="3">
    <location>
        <begin position="153"/>
        <end position="185"/>
    </location>
</feature>
<dbReference type="Proteomes" id="UP000247810">
    <property type="component" value="Unassembled WGS sequence"/>
</dbReference>
<feature type="repeat" description="ANK" evidence="3">
    <location>
        <begin position="356"/>
        <end position="388"/>
    </location>
</feature>
<evidence type="ECO:0000313" key="4">
    <source>
        <dbReference type="EMBL" id="PYH91817.1"/>
    </source>
</evidence>
<sequence length="480" mass="53853">MAGENIAEYAVRHVFLDYSAKNWTVHLRKSHTVLDSIKPRLLDICNGSTSRLFSWLNIHWKGMQGTLPEAFTPLMVASYFGLGPVASHLLQMGNIDMNTWDSTHGRSALLWAAENGYDDIVQKLRWGTPNPLKRISFQAPFWRSPLVDVQDLEGRTPLTYAAWNGHVAVAKLLLKAGARVDLKVIINETPLAYAIVTVSNGHRIVVDLLLRDRSLSLKCDTVPENLLFLAAENRHFILANFLLKKGANLEARNDRGYTPLSWMIVKLVACNAIVEFLLDKGAGIEGKGENGYSPLMMAIFRSDYLTARLLLERGAYIETRNKQNQTPLMVAISKGPTNIVDVLLERGADMEARDEENRTPLIIAVFAGEMTMTKFLFERGADIEVRDKDNRTPLLIAYSEGNMKMTGFLLERGANINVKDNEGFTLLSMAVRYEDNQEVVRLFLEKGADIHAEDNEGFTPLSWAMSMNDHTMVQILLDKG</sequence>
<dbReference type="VEuPathDB" id="FungiDB:BO71DRAFT_458988"/>
<dbReference type="SMART" id="SM00248">
    <property type="entry name" value="ANK"/>
    <property type="match status" value="12"/>
</dbReference>
<dbReference type="InterPro" id="IPR002110">
    <property type="entry name" value="Ankyrin_rpt"/>
</dbReference>
<dbReference type="PANTHER" id="PTHR24198">
    <property type="entry name" value="ANKYRIN REPEAT AND PROTEIN KINASE DOMAIN-CONTAINING PROTEIN"/>
    <property type="match status" value="1"/>
</dbReference>
<dbReference type="EMBL" id="KZ825933">
    <property type="protein sequence ID" value="PYH91817.1"/>
    <property type="molecule type" value="Genomic_DNA"/>
</dbReference>
<keyword evidence="2 3" id="KW-0040">ANK repeat</keyword>
<dbReference type="OrthoDB" id="20872at2759"/>
<feature type="repeat" description="ANK" evidence="3">
    <location>
        <begin position="389"/>
        <end position="421"/>
    </location>
</feature>
<dbReference type="PROSITE" id="PS50297">
    <property type="entry name" value="ANK_REP_REGION"/>
    <property type="match status" value="7"/>
</dbReference>
<reference evidence="4 5" key="1">
    <citation type="submission" date="2018-02" db="EMBL/GenBank/DDBJ databases">
        <title>The genomes of Aspergillus section Nigri reveals drivers in fungal speciation.</title>
        <authorList>
            <consortium name="DOE Joint Genome Institute"/>
            <person name="Vesth T.C."/>
            <person name="Nybo J."/>
            <person name="Theobald S."/>
            <person name="Brandl J."/>
            <person name="Frisvad J.C."/>
            <person name="Nielsen K.F."/>
            <person name="Lyhne E.K."/>
            <person name="Kogle M.E."/>
            <person name="Kuo A."/>
            <person name="Riley R."/>
            <person name="Clum A."/>
            <person name="Nolan M."/>
            <person name="Lipzen A."/>
            <person name="Salamov A."/>
            <person name="Henrissat B."/>
            <person name="Wiebenga A."/>
            <person name="De vries R.P."/>
            <person name="Grigoriev I.V."/>
            <person name="Mortensen U.H."/>
            <person name="Andersen M.R."/>
            <person name="Baker S.E."/>
        </authorList>
    </citation>
    <scope>NUCLEOTIDE SEQUENCE [LARGE SCALE GENOMIC DNA]</scope>
    <source>
        <strain evidence="4 5">CBS 707.79</strain>
    </source>
</reference>
<dbReference type="STRING" id="1448320.A0A319DBY8"/>
<feature type="repeat" description="ANK" evidence="3">
    <location>
        <begin position="422"/>
        <end position="455"/>
    </location>
</feature>